<keyword evidence="3" id="KW-1185">Reference proteome</keyword>
<feature type="region of interest" description="Disordered" evidence="1">
    <location>
        <begin position="442"/>
        <end position="491"/>
    </location>
</feature>
<accession>A0A386KM77</accession>
<dbReference type="EMBL" id="MH816966">
    <property type="protein sequence ID" value="AYD85481.1"/>
    <property type="molecule type" value="Genomic_DNA"/>
</dbReference>
<evidence type="ECO:0000256" key="1">
    <source>
        <dbReference type="SAM" id="MobiDB-lite"/>
    </source>
</evidence>
<organism evidence="2 3">
    <name type="scientific">Escherichia phage FEC19</name>
    <dbReference type="NCBI Taxonomy" id="2315486"/>
    <lineage>
        <taxon>Viruses</taxon>
        <taxon>Duplodnaviria</taxon>
        <taxon>Heunggongvirae</taxon>
        <taxon>Uroviricota</taxon>
        <taxon>Caudoviricetes</taxon>
        <taxon>Lindbergviridae</taxon>
        <taxon>Wifcevirus</taxon>
        <taxon>Wifcevirus FEC19</taxon>
    </lineage>
</organism>
<dbReference type="CDD" id="cd19958">
    <property type="entry name" value="pyocin_knob"/>
    <property type="match status" value="1"/>
</dbReference>
<evidence type="ECO:0000313" key="3">
    <source>
        <dbReference type="Proteomes" id="UP000268320"/>
    </source>
</evidence>
<name>A0A386KM77_9CAUD</name>
<dbReference type="Proteomes" id="UP000268320">
    <property type="component" value="Genome"/>
</dbReference>
<sequence length="595" mass="63405">MPTLINRPFAQSGDVSVVPDASPSGYVNFQRGYTPDYALALEAGNVAAKAVERESMNWLLNLITDNLMFIQDHGAQQYFSSDLKPDGYPKNAIVVSNSGTPSAPEWRIFQSVVDGNTSAVPANGETESWQELTLPSEARKYIPMPAGGDAQNPYFVRGLISNFVDFDNITTSTTIVIQSDAVAALCSNIPNAVGATKVAGRLQVCAWQVNAQTFALQQYTSMNGYVFTRSYTSGAWSAWIQNATVQDVQIGTPNLASGKGAQDIILTVPAGYSWPPSAGSRLTIVNDVTTTGPVTVTIGANKVAVLGFDGGELPAGSIVGLLPFTIIYDGTVWRLLQAFGAAQIGVDASEPQQFVTKRQLDALAAKLITMGDVFEVGETRFLTNGTNPNTKLGAYGQVWTRLPDNMVIRTSGTARNGLDTGGADSVTLTAAMLPLHNHSVNITTRQSGPWSNTTGDAGNHNHTGDTSQNGAHVHGMDSAGNHHHDSSWGEANTNDARYGVYDGTHNNFGSRKGGDWDNYKYNTSTNGNHVHNIQSSGSHTHGLNINYAGNHSHGYTLPAHTHDVVGNTGDAGQSVPTAVSTLPRYVVLNGWYRSA</sequence>
<protein>
    <recommendedName>
        <fullName evidence="4">Tail fiber protein</fullName>
    </recommendedName>
</protein>
<dbReference type="GeneID" id="55004093"/>
<dbReference type="KEGG" id="vg:55004093"/>
<reference evidence="2 3" key="1">
    <citation type="submission" date="2018-08" db="EMBL/GenBank/DDBJ databases">
        <title>Characterization and Complete Genome Sequence Analysis of a Lytic Bacteriophage FEC19 infecting Escherichia coli O157:H7.</title>
        <authorList>
            <person name="Fan C."/>
            <person name="Zhao C."/>
            <person name="Tie D."/>
            <person name="Sun Y."/>
        </authorList>
    </citation>
    <scope>NUCLEOTIDE SEQUENCE [LARGE SCALE GENOMIC DNA]</scope>
</reference>
<dbReference type="RefSeq" id="YP_009813018.1">
    <property type="nucleotide sequence ID" value="NC_048073.1"/>
</dbReference>
<proteinExistence type="predicted"/>
<evidence type="ECO:0008006" key="4">
    <source>
        <dbReference type="Google" id="ProtNLM"/>
    </source>
</evidence>
<feature type="compositionally biased region" description="Polar residues" evidence="1">
    <location>
        <begin position="442"/>
        <end position="470"/>
    </location>
</feature>
<evidence type="ECO:0000313" key="2">
    <source>
        <dbReference type="EMBL" id="AYD85481.1"/>
    </source>
</evidence>